<protein>
    <submittedName>
        <fullName evidence="1">Uncharacterized protein</fullName>
    </submittedName>
</protein>
<evidence type="ECO:0000313" key="1">
    <source>
        <dbReference type="EMBL" id="DAE31984.1"/>
    </source>
</evidence>
<name>A0A8S5RKS0_9VIRU</name>
<reference evidence="1" key="1">
    <citation type="journal article" date="2021" name="Proc. Natl. Acad. Sci. U.S.A.">
        <title>A Catalog of Tens of Thousands of Viruses from Human Metagenomes Reveals Hidden Associations with Chronic Diseases.</title>
        <authorList>
            <person name="Tisza M.J."/>
            <person name="Buck C.B."/>
        </authorList>
    </citation>
    <scope>NUCLEOTIDE SEQUENCE</scope>
    <source>
        <strain evidence="1">CtReX5</strain>
    </source>
</reference>
<sequence>MNSRTISDIEPIKKQCVYEDNRPCNSSCRYSNTCIHSANKTEG</sequence>
<dbReference type="EMBL" id="BK059114">
    <property type="protein sequence ID" value="DAE31984.1"/>
    <property type="molecule type" value="Genomic_DNA"/>
</dbReference>
<accession>A0A8S5RKS0</accession>
<proteinExistence type="predicted"/>
<organism evidence="1">
    <name type="scientific">virus sp. ctReX5</name>
    <dbReference type="NCBI Taxonomy" id="2825818"/>
    <lineage>
        <taxon>Viruses</taxon>
    </lineage>
</organism>